<evidence type="ECO:0000313" key="2">
    <source>
        <dbReference type="EMBL" id="KAI3921384.1"/>
    </source>
</evidence>
<protein>
    <submittedName>
        <fullName evidence="2">Uncharacterized protein</fullName>
    </submittedName>
</protein>
<reference evidence="2" key="1">
    <citation type="submission" date="2022-04" db="EMBL/GenBank/DDBJ databases">
        <title>A functionally conserved STORR gene fusion in Papaver species that diverged 16.8 million years ago.</title>
        <authorList>
            <person name="Catania T."/>
        </authorList>
    </citation>
    <scope>NUCLEOTIDE SEQUENCE</scope>
    <source>
        <strain evidence="2">S-188037</strain>
    </source>
</reference>
<dbReference type="PANTHER" id="PTHR31300:SF34">
    <property type="entry name" value="PLANT_T8K14-16 PROTEIN"/>
    <property type="match status" value="1"/>
</dbReference>
<comment type="caution">
    <text evidence="2">The sequence shown here is derived from an EMBL/GenBank/DDBJ whole genome shotgun (WGS) entry which is preliminary data.</text>
</comment>
<proteinExistence type="predicted"/>
<feature type="region of interest" description="Disordered" evidence="1">
    <location>
        <begin position="1"/>
        <end position="20"/>
    </location>
</feature>
<name>A0AAD4STM4_9MAGN</name>
<accession>A0AAD4STM4</accession>
<dbReference type="Proteomes" id="UP001202328">
    <property type="component" value="Unassembled WGS sequence"/>
</dbReference>
<dbReference type="PANTHER" id="PTHR31300">
    <property type="entry name" value="LIPASE"/>
    <property type="match status" value="1"/>
</dbReference>
<dbReference type="InterPro" id="IPR006873">
    <property type="entry name" value="DUF620"/>
</dbReference>
<sequence>MKRSSSCKIDHRPAGTLTPLMEDPDLDSLLGADDDHHRNVHVTLVRARVGGKCNYSKKLIVAWKSFSVCTAASKSRPDLIRVLLGVLGCPLAPVPLLPDHSSPPSTYRHPLPDLRGISIGASSAYYIIHQYLAATGCLKHDKISKNMYASGTVKMVCHETEIGIDKGRRSGSRIGARVNGCFVIWQMNPGMWSLELVIQGGNKVVAGSNGKIVWRNTPWLGTHAAKGPPRPLRRIIQGLDPKSTANLFSKAECLGEKRIGTEDCFILKVTSDRDEVMERSSGGRGEVMRHVLYGYFSQKSGLLVHMEDSHLTKVLSVGNTDYDADNDDAEGIVYWETTVGTSMRDYRDVEGLLIAHQGTSVATLFRFGESSSTTIRNSRTRMEEIWKIDDIMFNVPGLSLDYFIPPSDIRDAANLPN</sequence>
<dbReference type="AlphaFoldDB" id="A0AAD4STM4"/>
<evidence type="ECO:0000256" key="1">
    <source>
        <dbReference type="SAM" id="MobiDB-lite"/>
    </source>
</evidence>
<evidence type="ECO:0000313" key="3">
    <source>
        <dbReference type="Proteomes" id="UP001202328"/>
    </source>
</evidence>
<gene>
    <name evidence="2" type="ORF">MKW98_013318</name>
</gene>
<organism evidence="2 3">
    <name type="scientific">Papaver atlanticum</name>
    <dbReference type="NCBI Taxonomy" id="357466"/>
    <lineage>
        <taxon>Eukaryota</taxon>
        <taxon>Viridiplantae</taxon>
        <taxon>Streptophyta</taxon>
        <taxon>Embryophyta</taxon>
        <taxon>Tracheophyta</taxon>
        <taxon>Spermatophyta</taxon>
        <taxon>Magnoliopsida</taxon>
        <taxon>Ranunculales</taxon>
        <taxon>Papaveraceae</taxon>
        <taxon>Papaveroideae</taxon>
        <taxon>Papaver</taxon>
    </lineage>
</organism>
<keyword evidence="3" id="KW-1185">Reference proteome</keyword>
<dbReference type="EMBL" id="JAJJMB010008687">
    <property type="protein sequence ID" value="KAI3921384.1"/>
    <property type="molecule type" value="Genomic_DNA"/>
</dbReference>
<dbReference type="Pfam" id="PF04788">
    <property type="entry name" value="DUF620"/>
    <property type="match status" value="1"/>
</dbReference>